<dbReference type="InterPro" id="IPR011991">
    <property type="entry name" value="ArsR-like_HTH"/>
</dbReference>
<evidence type="ECO:0008006" key="3">
    <source>
        <dbReference type="Google" id="ProtNLM"/>
    </source>
</evidence>
<organism evidence="1 2">
    <name type="scientific">Desulfoscipio geothermicus DSM 3669</name>
    <dbReference type="NCBI Taxonomy" id="1121426"/>
    <lineage>
        <taxon>Bacteria</taxon>
        <taxon>Bacillati</taxon>
        <taxon>Bacillota</taxon>
        <taxon>Clostridia</taxon>
        <taxon>Eubacteriales</taxon>
        <taxon>Desulfallaceae</taxon>
        <taxon>Desulfoscipio</taxon>
    </lineage>
</organism>
<reference evidence="2" key="1">
    <citation type="submission" date="2016-10" db="EMBL/GenBank/DDBJ databases">
        <authorList>
            <person name="Varghese N."/>
            <person name="Submissions S."/>
        </authorList>
    </citation>
    <scope>NUCLEOTIDE SEQUENCE [LARGE SCALE GENOMIC DNA]</scope>
    <source>
        <strain evidence="2">DSM 3669</strain>
    </source>
</reference>
<dbReference type="AlphaFoldDB" id="A0A1I6DJE5"/>
<evidence type="ECO:0000313" key="2">
    <source>
        <dbReference type="Proteomes" id="UP000199584"/>
    </source>
</evidence>
<dbReference type="InterPro" id="IPR036388">
    <property type="entry name" value="WH-like_DNA-bd_sf"/>
</dbReference>
<protein>
    <recommendedName>
        <fullName evidence="3">Winged helix-turn-helix DNA-binding</fullName>
    </recommendedName>
</protein>
<dbReference type="OrthoDB" id="5516583at2"/>
<dbReference type="Gene3D" id="1.10.10.10">
    <property type="entry name" value="Winged helix-like DNA-binding domain superfamily/Winged helix DNA-binding domain"/>
    <property type="match status" value="1"/>
</dbReference>
<dbReference type="STRING" id="39060.SAMN05660706_11247"/>
<name>A0A1I6DJE5_9FIRM</name>
<dbReference type="InterPro" id="IPR036390">
    <property type="entry name" value="WH_DNA-bd_sf"/>
</dbReference>
<keyword evidence="2" id="KW-1185">Reference proteome</keyword>
<proteinExistence type="predicted"/>
<accession>A0A1I6DJE5</accession>
<dbReference type="SUPFAM" id="SSF46785">
    <property type="entry name" value="Winged helix' DNA-binding domain"/>
    <property type="match status" value="1"/>
</dbReference>
<dbReference type="EMBL" id="FOYM01000012">
    <property type="protein sequence ID" value="SFR05556.1"/>
    <property type="molecule type" value="Genomic_DNA"/>
</dbReference>
<gene>
    <name evidence="1" type="ORF">SAMN05660706_11247</name>
</gene>
<dbReference type="RefSeq" id="WP_092483095.1">
    <property type="nucleotide sequence ID" value="NZ_FOYM01000012.1"/>
</dbReference>
<dbReference type="CDD" id="cd00090">
    <property type="entry name" value="HTH_ARSR"/>
    <property type="match status" value="1"/>
</dbReference>
<evidence type="ECO:0000313" key="1">
    <source>
        <dbReference type="EMBL" id="SFR05556.1"/>
    </source>
</evidence>
<sequence>MICERCGCAIEEGENFEWYGKQLCEDCYIGALQPPRPCDPAAVSSAKATRSQLGQRGTDGLTPLQKQIYALIKEKGKITREELARSFELPPWELEKQFAVLRHCELVKGFKEGQTVYLTLMSTEDAAN</sequence>
<dbReference type="Proteomes" id="UP000199584">
    <property type="component" value="Unassembled WGS sequence"/>
</dbReference>